<dbReference type="InterPro" id="IPR036291">
    <property type="entry name" value="NAD(P)-bd_dom_sf"/>
</dbReference>
<dbReference type="PRINTS" id="PR00081">
    <property type="entry name" value="GDHRDH"/>
</dbReference>
<dbReference type="InterPro" id="IPR002347">
    <property type="entry name" value="SDR_fam"/>
</dbReference>
<protein>
    <submittedName>
        <fullName evidence="4">SDR family oxidoreductase</fullName>
    </submittedName>
</protein>
<name>A0A3M2LJE1_9NOCA</name>
<organism evidence="4 5">
    <name type="scientific">Nocardia stercoris</name>
    <dbReference type="NCBI Taxonomy" id="2483361"/>
    <lineage>
        <taxon>Bacteria</taxon>
        <taxon>Bacillati</taxon>
        <taxon>Actinomycetota</taxon>
        <taxon>Actinomycetes</taxon>
        <taxon>Mycobacteriales</taxon>
        <taxon>Nocardiaceae</taxon>
        <taxon>Nocardia</taxon>
    </lineage>
</organism>
<evidence type="ECO:0000256" key="1">
    <source>
        <dbReference type="ARBA" id="ARBA00006484"/>
    </source>
</evidence>
<dbReference type="InterPro" id="IPR057326">
    <property type="entry name" value="KR_dom"/>
</dbReference>
<evidence type="ECO:0000313" key="4">
    <source>
        <dbReference type="EMBL" id="RMI34888.1"/>
    </source>
</evidence>
<dbReference type="OrthoDB" id="9803333at2"/>
<keyword evidence="2" id="KW-0560">Oxidoreductase</keyword>
<dbReference type="Proteomes" id="UP000279275">
    <property type="component" value="Unassembled WGS sequence"/>
</dbReference>
<evidence type="ECO:0000259" key="3">
    <source>
        <dbReference type="SMART" id="SM00822"/>
    </source>
</evidence>
<gene>
    <name evidence="4" type="ORF">EBN03_00515</name>
</gene>
<proteinExistence type="inferred from homology"/>
<dbReference type="GO" id="GO:0016614">
    <property type="term" value="F:oxidoreductase activity, acting on CH-OH group of donors"/>
    <property type="evidence" value="ECO:0007669"/>
    <property type="project" value="UniProtKB-ARBA"/>
</dbReference>
<sequence length="278" mass="29469">MGAIGPGRGCPPPRRWQWFEAEEMWSRLMSQVVRDLEGKVALIVGGTRNQGAEFARNIAARGAVTIVTYQGDEQAAKNTLAELEVFGTTAEAIRSDAASVADVDGLFADVVARHGKLDIVVHVPGRVIKKPIVDTTDDDFDQLIVRNTRTAFNTLRAAARHLADNGRYVVLSTTLTSIMTGTYGLYSGSKAAVERMVVAAAKELGGRGITVNAVAPGPIDDDFFRGAETPESIAAAALHNPQARLGVPSDIGPVVGWLVSDAAGWVSGQTIRANGAMF</sequence>
<dbReference type="SUPFAM" id="SSF51735">
    <property type="entry name" value="NAD(P)-binding Rossmann-fold domains"/>
    <property type="match status" value="1"/>
</dbReference>
<evidence type="ECO:0000313" key="5">
    <source>
        <dbReference type="Proteomes" id="UP000279275"/>
    </source>
</evidence>
<dbReference type="SMART" id="SM00822">
    <property type="entry name" value="PKS_KR"/>
    <property type="match status" value="1"/>
</dbReference>
<keyword evidence="5" id="KW-1185">Reference proteome</keyword>
<dbReference type="Pfam" id="PF13561">
    <property type="entry name" value="adh_short_C2"/>
    <property type="match status" value="1"/>
</dbReference>
<evidence type="ECO:0000256" key="2">
    <source>
        <dbReference type="ARBA" id="ARBA00023002"/>
    </source>
</evidence>
<dbReference type="RefSeq" id="WP_122185859.1">
    <property type="nucleotide sequence ID" value="NZ_RFFH01000001.1"/>
</dbReference>
<accession>A0A3M2LJE1</accession>
<comment type="similarity">
    <text evidence="1">Belongs to the short-chain dehydrogenases/reductases (SDR) family.</text>
</comment>
<comment type="caution">
    <text evidence="4">The sequence shown here is derived from an EMBL/GenBank/DDBJ whole genome shotgun (WGS) entry which is preliminary data.</text>
</comment>
<feature type="domain" description="Ketoreductase" evidence="3">
    <location>
        <begin position="39"/>
        <end position="222"/>
    </location>
</feature>
<reference evidence="4 5" key="1">
    <citation type="submission" date="2018-10" db="EMBL/GenBank/DDBJ databases">
        <title>Isolation from cow dung.</title>
        <authorList>
            <person name="Ling L."/>
        </authorList>
    </citation>
    <scope>NUCLEOTIDE SEQUENCE [LARGE SCALE GENOMIC DNA]</scope>
    <source>
        <strain evidence="4 5">NEAU-LL90</strain>
    </source>
</reference>
<dbReference type="PANTHER" id="PTHR48107:SF7">
    <property type="entry name" value="RE15974P"/>
    <property type="match status" value="1"/>
</dbReference>
<dbReference type="EMBL" id="RFFH01000001">
    <property type="protein sequence ID" value="RMI34888.1"/>
    <property type="molecule type" value="Genomic_DNA"/>
</dbReference>
<dbReference type="AlphaFoldDB" id="A0A3M2LJE1"/>
<dbReference type="PANTHER" id="PTHR48107">
    <property type="entry name" value="NADPH-DEPENDENT ALDEHYDE REDUCTASE-LIKE PROTEIN, CHLOROPLASTIC-RELATED"/>
    <property type="match status" value="1"/>
</dbReference>
<dbReference type="Gene3D" id="3.40.50.720">
    <property type="entry name" value="NAD(P)-binding Rossmann-like Domain"/>
    <property type="match status" value="1"/>
</dbReference>